<proteinExistence type="predicted"/>
<protein>
    <submittedName>
        <fullName evidence="2">Uncharacterized protein</fullName>
    </submittedName>
</protein>
<evidence type="ECO:0000313" key="3">
    <source>
        <dbReference type="Proteomes" id="UP000663929"/>
    </source>
</evidence>
<dbReference type="RefSeq" id="WP_237378629.1">
    <property type="nucleotide sequence ID" value="NZ_CP071793.1"/>
</dbReference>
<gene>
    <name evidence="2" type="ORF">J3U87_25630</name>
</gene>
<accession>A0A8A4THF6</accession>
<feature type="coiled-coil region" evidence="1">
    <location>
        <begin position="189"/>
        <end position="247"/>
    </location>
</feature>
<sequence length="515" mass="59145">MSISKRSLLAMADGAIDSYQTQISYLETEMAMVEEASRSVADATGEARQHAAAQLITDPDAVDIAQIARETGAARLNTVLVDLKATRDERARRLQFVQEQAKFRDREALINPETGSYSLEIIRYSNVVKDLGQDMEPFAFKDFQWLFKRQVHRPAERGAFGKFLRVVTLSSMRENRALKQVAERLPGAFEDHAARYEALSEEMARHQAELDRWKEKHAEVVRLVREEAELRRKLASFEREAVDELRDKLVNHLTIADPEALHAQIRPSLRPTIAELAALKHKRSYFKDLKAFLSAEITNREQRISSIGQVMRKWRRSKRWYFPDKSKWLVEVPEIKRKSLAKQLGLVRTIRINLDQYDRYEDFSRLMTGMAATGAPFLAYDAFSLGAQARMPYEGFARMALPEVNDFRRRHHQDRADLGFYRKTLRSNRKLAFHDADWSLDLDDDDDGGYDEYEDKEFEDFLETAAAAYLLAEATEVIEEASFYDPDPDPDLDSAEAAAALAEIDQVEHLAEDLS</sequence>
<dbReference type="AlphaFoldDB" id="A0A8A4THF6"/>
<dbReference type="KEGG" id="scor:J3U87_25630"/>
<name>A0A8A4THF6_SULCO</name>
<reference evidence="2" key="1">
    <citation type="submission" date="2021-03" db="EMBL/GenBank/DDBJ databases">
        <title>Acanthopleuribacteraceae sp. M133.</title>
        <authorList>
            <person name="Wang G."/>
        </authorList>
    </citation>
    <scope>NUCLEOTIDE SEQUENCE</scope>
    <source>
        <strain evidence="2">M133</strain>
    </source>
</reference>
<keyword evidence="1" id="KW-0175">Coiled coil</keyword>
<evidence type="ECO:0000313" key="2">
    <source>
        <dbReference type="EMBL" id="QTD48980.1"/>
    </source>
</evidence>
<organism evidence="2 3">
    <name type="scientific">Sulfidibacter corallicola</name>
    <dbReference type="NCBI Taxonomy" id="2818388"/>
    <lineage>
        <taxon>Bacteria</taxon>
        <taxon>Pseudomonadati</taxon>
        <taxon>Acidobacteriota</taxon>
        <taxon>Holophagae</taxon>
        <taxon>Acanthopleuribacterales</taxon>
        <taxon>Acanthopleuribacteraceae</taxon>
        <taxon>Sulfidibacter</taxon>
    </lineage>
</organism>
<evidence type="ECO:0000256" key="1">
    <source>
        <dbReference type="SAM" id="Coils"/>
    </source>
</evidence>
<dbReference type="EMBL" id="CP071793">
    <property type="protein sequence ID" value="QTD48980.1"/>
    <property type="molecule type" value="Genomic_DNA"/>
</dbReference>
<dbReference type="Proteomes" id="UP000663929">
    <property type="component" value="Chromosome"/>
</dbReference>
<keyword evidence="3" id="KW-1185">Reference proteome</keyword>